<sequence length="510" mass="55171">MKVSQTMIARIQSRRLTVSASNAALINRAIRKHGAPPSIAAIPAGGLHLQDINPNAGAMIRQIGCTRRVFLLQPHLTAAEMEGLAYRIATLTKNDGINSILIATDETDDVATGALPAMILARDGISGMDVGFPPAPGHTYFVAGGYDPIELYKTGDYRNKEAVAYLLRSMRSLTTAIAGNSQNTKIPVICMPHGAVLDGGFAFCRAAYVIATGESTFQIRNGSRGLTLDPVGLSHTLPRLGREFDQISRNYPVGMILGLTGYEADAFDMVETGLATNFVERPSGLSILEHALSEIPPWKDQALIKKPLRYYGDPEPTLDHNAQFRNVAVADSVHCFASYRANGSSIWTADVYGPDGDVSLDPDGLPQSDGVSSDLVDIAAAFSSIFEQKSLKDILEGVKEVANRTTNDPEEQEGIDLAADFSRRMHAQSPLALAVTHRLLQIGANKNETFESCIAREERVQAKLLAGEDFAKWAAYTSTANEVVDGAFRQWKHKSIADVSKAELDDILED</sequence>
<evidence type="ECO:0000259" key="4">
    <source>
        <dbReference type="Pfam" id="PF16113"/>
    </source>
</evidence>
<dbReference type="InterPro" id="IPR032259">
    <property type="entry name" value="HIBYL-CoA-H"/>
</dbReference>
<evidence type="ECO:0000256" key="3">
    <source>
        <dbReference type="ARBA" id="ARBA00022801"/>
    </source>
</evidence>
<dbReference type="InterPro" id="IPR029045">
    <property type="entry name" value="ClpP/crotonase-like_dom_sf"/>
</dbReference>
<dbReference type="PANTHER" id="PTHR43176">
    <property type="entry name" value="3-HYDROXYISOBUTYRYL-COA HYDROLASE-RELATED"/>
    <property type="match status" value="1"/>
</dbReference>
<name>A0A8J9U0B6_PHATR</name>
<evidence type="ECO:0000256" key="1">
    <source>
        <dbReference type="ARBA" id="ARBA00001709"/>
    </source>
</evidence>
<gene>
    <name evidence="5" type="ORF">PTTT1_LOCUS54192</name>
</gene>
<dbReference type="EMBL" id="OU594950">
    <property type="protein sequence ID" value="CAG9294288.1"/>
    <property type="molecule type" value="Genomic_DNA"/>
</dbReference>
<keyword evidence="3" id="KW-0378">Hydrolase</keyword>
<organism evidence="5">
    <name type="scientific">Phaeodactylum tricornutum</name>
    <name type="common">Diatom</name>
    <dbReference type="NCBI Taxonomy" id="2850"/>
    <lineage>
        <taxon>Eukaryota</taxon>
        <taxon>Sar</taxon>
        <taxon>Stramenopiles</taxon>
        <taxon>Ochrophyta</taxon>
        <taxon>Bacillariophyta</taxon>
        <taxon>Bacillariophyceae</taxon>
        <taxon>Bacillariophycidae</taxon>
        <taxon>Naviculales</taxon>
        <taxon>Phaeodactylaceae</taxon>
        <taxon>Phaeodactylum</taxon>
    </lineage>
</organism>
<reference evidence="5" key="1">
    <citation type="submission" date="2022-02" db="EMBL/GenBank/DDBJ databases">
        <authorList>
            <person name="Giguere J D."/>
        </authorList>
    </citation>
    <scope>NUCLEOTIDE SEQUENCE</scope>
    <source>
        <strain evidence="5">CCAP 1055/1</strain>
    </source>
</reference>
<dbReference type="GO" id="GO:0003860">
    <property type="term" value="F:3-hydroxyisobutyryl-CoA hydrolase activity"/>
    <property type="evidence" value="ECO:0007669"/>
    <property type="project" value="UniProtKB-EC"/>
</dbReference>
<dbReference type="Proteomes" id="UP000836788">
    <property type="component" value="Chromosome 9"/>
</dbReference>
<proteinExistence type="predicted"/>
<comment type="catalytic activity">
    <reaction evidence="1">
        <text>3-hydroxy-2-methylpropanoyl-CoA + H2O = 3-hydroxy-2-methylpropanoate + CoA + H(+)</text>
        <dbReference type="Rhea" id="RHEA:20888"/>
        <dbReference type="ChEBI" id="CHEBI:11805"/>
        <dbReference type="ChEBI" id="CHEBI:15377"/>
        <dbReference type="ChEBI" id="CHEBI:15378"/>
        <dbReference type="ChEBI" id="CHEBI:57287"/>
        <dbReference type="ChEBI" id="CHEBI:57340"/>
        <dbReference type="EC" id="3.1.2.4"/>
    </reaction>
</comment>
<dbReference type="GO" id="GO:0006574">
    <property type="term" value="P:L-valine catabolic process"/>
    <property type="evidence" value="ECO:0007669"/>
    <property type="project" value="TreeGrafter"/>
</dbReference>
<dbReference type="Pfam" id="PF16113">
    <property type="entry name" value="ECH_2"/>
    <property type="match status" value="2"/>
</dbReference>
<dbReference type="SMR" id="A0A8J9U0B6"/>
<dbReference type="PANTHER" id="PTHR43176:SF3">
    <property type="entry name" value="3-HYDROXYISOBUTYRYL-COA HYDROLASE, MITOCHONDRIAL"/>
    <property type="match status" value="1"/>
</dbReference>
<dbReference type="SUPFAM" id="SSF52096">
    <property type="entry name" value="ClpP/crotonase"/>
    <property type="match status" value="1"/>
</dbReference>
<dbReference type="Gene3D" id="3.90.226.10">
    <property type="entry name" value="2-enoyl-CoA Hydratase, Chain A, domain 1"/>
    <property type="match status" value="1"/>
</dbReference>
<evidence type="ECO:0000256" key="2">
    <source>
        <dbReference type="ARBA" id="ARBA00011915"/>
    </source>
</evidence>
<dbReference type="InterPro" id="IPR045004">
    <property type="entry name" value="ECH_dom"/>
</dbReference>
<feature type="domain" description="Enoyl-CoA hydratase/isomerase" evidence="4">
    <location>
        <begin position="140"/>
        <end position="313"/>
    </location>
</feature>
<accession>A0A8J9U0B6</accession>
<evidence type="ECO:0000313" key="5">
    <source>
        <dbReference type="EMBL" id="CAG9294288.1"/>
    </source>
</evidence>
<dbReference type="AlphaFoldDB" id="A0A8J9U0B6"/>
<dbReference type="EC" id="3.1.2.4" evidence="2"/>
<protein>
    <recommendedName>
        <fullName evidence="2">3-hydroxyisobutyryl-CoA hydrolase</fullName>
        <ecNumber evidence="2">3.1.2.4</ecNumber>
    </recommendedName>
</protein>
<feature type="domain" description="Enoyl-CoA hydratase/isomerase" evidence="4">
    <location>
        <begin position="374"/>
        <end position="507"/>
    </location>
</feature>